<proteinExistence type="inferred from homology"/>
<dbReference type="InterPro" id="IPR013324">
    <property type="entry name" value="RNA_pol_sigma_r3/r4-like"/>
</dbReference>
<evidence type="ECO:0000256" key="3">
    <source>
        <dbReference type="ARBA" id="ARBA00023082"/>
    </source>
</evidence>
<evidence type="ECO:0000313" key="7">
    <source>
        <dbReference type="EMBL" id="KAA3761944.1"/>
    </source>
</evidence>
<dbReference type="Gene3D" id="1.10.10.10">
    <property type="entry name" value="Winged helix-like DNA-binding domain superfamily/Winged helix DNA-binding domain"/>
    <property type="match status" value="1"/>
</dbReference>
<dbReference type="InterPro" id="IPR007627">
    <property type="entry name" value="RNA_pol_sigma70_r2"/>
</dbReference>
<name>A0A7J4XGF5_9BACE</name>
<dbReference type="InterPro" id="IPR036388">
    <property type="entry name" value="WH-like_DNA-bd_sf"/>
</dbReference>
<dbReference type="RefSeq" id="WP_130059406.1">
    <property type="nucleotide sequence ID" value="NZ_JADNPJ010000013.1"/>
</dbReference>
<dbReference type="InterPro" id="IPR014284">
    <property type="entry name" value="RNA_pol_sigma-70_dom"/>
</dbReference>
<dbReference type="SUPFAM" id="SSF88946">
    <property type="entry name" value="Sigma2 domain of RNA polymerase sigma factors"/>
    <property type="match status" value="1"/>
</dbReference>
<dbReference type="GO" id="GO:0006352">
    <property type="term" value="P:DNA-templated transcription initiation"/>
    <property type="evidence" value="ECO:0007669"/>
    <property type="project" value="InterPro"/>
</dbReference>
<evidence type="ECO:0000256" key="1">
    <source>
        <dbReference type="ARBA" id="ARBA00010641"/>
    </source>
</evidence>
<dbReference type="InterPro" id="IPR039425">
    <property type="entry name" value="RNA_pol_sigma-70-like"/>
</dbReference>
<evidence type="ECO:0000256" key="4">
    <source>
        <dbReference type="ARBA" id="ARBA00023163"/>
    </source>
</evidence>
<dbReference type="SUPFAM" id="SSF88659">
    <property type="entry name" value="Sigma3 and sigma4 domains of RNA polymerase sigma factors"/>
    <property type="match status" value="1"/>
</dbReference>
<comment type="similarity">
    <text evidence="1">Belongs to the sigma-70 factor family. ECF subfamily.</text>
</comment>
<dbReference type="NCBIfam" id="TIGR02937">
    <property type="entry name" value="sigma70-ECF"/>
    <property type="match status" value="1"/>
</dbReference>
<dbReference type="PANTHER" id="PTHR43133:SF46">
    <property type="entry name" value="RNA POLYMERASE SIGMA-70 FACTOR ECF SUBFAMILY"/>
    <property type="match status" value="1"/>
</dbReference>
<dbReference type="NCBIfam" id="TIGR02985">
    <property type="entry name" value="Sig70_bacteroi1"/>
    <property type="match status" value="1"/>
</dbReference>
<reference evidence="7 8" key="1">
    <citation type="journal article" date="2019" name="Nat. Med.">
        <title>A library of human gut bacterial isolates paired with longitudinal multiomics data enables mechanistic microbiome research.</title>
        <authorList>
            <person name="Poyet M."/>
            <person name="Groussin M."/>
            <person name="Gibbons S.M."/>
            <person name="Avila-Pacheco J."/>
            <person name="Jiang X."/>
            <person name="Kearney S.M."/>
            <person name="Perrotta A.R."/>
            <person name="Berdy B."/>
            <person name="Zhao S."/>
            <person name="Lieberman T.D."/>
            <person name="Swanson P.K."/>
            <person name="Smith M."/>
            <person name="Roesemann S."/>
            <person name="Alexander J.E."/>
            <person name="Rich S.A."/>
            <person name="Livny J."/>
            <person name="Vlamakis H."/>
            <person name="Clish C."/>
            <person name="Bullock K."/>
            <person name="Deik A."/>
            <person name="Scott J."/>
            <person name="Pierce K.A."/>
            <person name="Xavier R.J."/>
            <person name="Alm E.J."/>
        </authorList>
    </citation>
    <scope>NUCLEOTIDE SEQUENCE [LARGE SCALE GENOMIC DNA]</scope>
    <source>
        <strain evidence="7 8">BIOML-A10</strain>
    </source>
</reference>
<evidence type="ECO:0000256" key="2">
    <source>
        <dbReference type="ARBA" id="ARBA00023015"/>
    </source>
</evidence>
<dbReference type="GO" id="GO:0016987">
    <property type="term" value="F:sigma factor activity"/>
    <property type="evidence" value="ECO:0007669"/>
    <property type="project" value="UniProtKB-KW"/>
</dbReference>
<sequence>MLNELFILAKIKEGDIKAFENVFRRYYSPLCWYAAGITGEMETAEEIVGELFYLFWKDREKLQIFRSIKSYLYKAVCNEALQYCRHKEVEERHREYVLVTDTFGQGTDPQRDLEYEELQALIRHTLDKLPGRRLRIFEMHRMEGKKYAEIALALSLSVKTVEAEMTKALCTLRKEIDNYILAK</sequence>
<feature type="domain" description="RNA polymerase sigma-70 region 2" evidence="5">
    <location>
        <begin position="23"/>
        <end position="87"/>
    </location>
</feature>
<accession>A0A7J4XGF5</accession>
<dbReference type="InterPro" id="IPR013249">
    <property type="entry name" value="RNA_pol_sigma70_r4_t2"/>
</dbReference>
<dbReference type="InterPro" id="IPR014327">
    <property type="entry name" value="RNA_pol_sigma70_bacteroid"/>
</dbReference>
<keyword evidence="4" id="KW-0804">Transcription</keyword>
<feature type="domain" description="RNA polymerase sigma factor 70 region 4 type 2" evidence="6">
    <location>
        <begin position="121"/>
        <end position="169"/>
    </location>
</feature>
<dbReference type="AlphaFoldDB" id="A0A7J4XGF5"/>
<dbReference type="GO" id="GO:0003677">
    <property type="term" value="F:DNA binding"/>
    <property type="evidence" value="ECO:0007669"/>
    <property type="project" value="InterPro"/>
</dbReference>
<dbReference type="Gene3D" id="1.10.1740.10">
    <property type="match status" value="1"/>
</dbReference>
<dbReference type="PANTHER" id="PTHR43133">
    <property type="entry name" value="RNA POLYMERASE ECF-TYPE SIGMA FACTO"/>
    <property type="match status" value="1"/>
</dbReference>
<evidence type="ECO:0000259" key="6">
    <source>
        <dbReference type="Pfam" id="PF08281"/>
    </source>
</evidence>
<organism evidence="7 8">
    <name type="scientific">Bacteroides salyersiae</name>
    <dbReference type="NCBI Taxonomy" id="291644"/>
    <lineage>
        <taxon>Bacteria</taxon>
        <taxon>Pseudomonadati</taxon>
        <taxon>Bacteroidota</taxon>
        <taxon>Bacteroidia</taxon>
        <taxon>Bacteroidales</taxon>
        <taxon>Bacteroidaceae</taxon>
        <taxon>Bacteroides</taxon>
    </lineage>
</organism>
<dbReference type="EMBL" id="VWMK01000016">
    <property type="protein sequence ID" value="KAA3761944.1"/>
    <property type="molecule type" value="Genomic_DNA"/>
</dbReference>
<evidence type="ECO:0000313" key="8">
    <source>
        <dbReference type="Proteomes" id="UP000422221"/>
    </source>
</evidence>
<keyword evidence="2" id="KW-0805">Transcription regulation</keyword>
<protein>
    <submittedName>
        <fullName evidence="7">RNA polymerase sigma-70 factor</fullName>
    </submittedName>
</protein>
<dbReference type="Pfam" id="PF04542">
    <property type="entry name" value="Sigma70_r2"/>
    <property type="match status" value="1"/>
</dbReference>
<gene>
    <name evidence="7" type="ORF">F3F73_15590</name>
</gene>
<dbReference type="Proteomes" id="UP000422221">
    <property type="component" value="Unassembled WGS sequence"/>
</dbReference>
<comment type="caution">
    <text evidence="7">The sequence shown here is derived from an EMBL/GenBank/DDBJ whole genome shotgun (WGS) entry which is preliminary data.</text>
</comment>
<dbReference type="InterPro" id="IPR013325">
    <property type="entry name" value="RNA_pol_sigma_r2"/>
</dbReference>
<keyword evidence="3" id="KW-0731">Sigma factor</keyword>
<dbReference type="Pfam" id="PF08281">
    <property type="entry name" value="Sigma70_r4_2"/>
    <property type="match status" value="1"/>
</dbReference>
<evidence type="ECO:0000259" key="5">
    <source>
        <dbReference type="Pfam" id="PF04542"/>
    </source>
</evidence>